<protein>
    <recommendedName>
        <fullName evidence="5">Zinc-finger domain-containing protein</fullName>
    </recommendedName>
</protein>
<feature type="compositionally biased region" description="Basic and acidic residues" evidence="2">
    <location>
        <begin position="812"/>
        <end position="825"/>
    </location>
</feature>
<accession>A0A5C3E639</accession>
<feature type="compositionally biased region" description="Low complexity" evidence="2">
    <location>
        <begin position="434"/>
        <end position="448"/>
    </location>
</feature>
<feature type="compositionally biased region" description="Basic and acidic residues" evidence="2">
    <location>
        <begin position="634"/>
        <end position="651"/>
    </location>
</feature>
<proteinExistence type="predicted"/>
<feature type="region of interest" description="Disordered" evidence="2">
    <location>
        <begin position="345"/>
        <end position="379"/>
    </location>
</feature>
<feature type="region of interest" description="Disordered" evidence="2">
    <location>
        <begin position="434"/>
        <end position="462"/>
    </location>
</feature>
<organism evidence="3 4">
    <name type="scientific">Ustilago trichophora</name>
    <dbReference type="NCBI Taxonomy" id="86804"/>
    <lineage>
        <taxon>Eukaryota</taxon>
        <taxon>Fungi</taxon>
        <taxon>Dikarya</taxon>
        <taxon>Basidiomycota</taxon>
        <taxon>Ustilaginomycotina</taxon>
        <taxon>Ustilaginomycetes</taxon>
        <taxon>Ustilaginales</taxon>
        <taxon>Ustilaginaceae</taxon>
        <taxon>Ustilago</taxon>
    </lineage>
</organism>
<feature type="compositionally biased region" description="Low complexity" evidence="2">
    <location>
        <begin position="288"/>
        <end position="301"/>
    </location>
</feature>
<feature type="coiled-coil region" evidence="1">
    <location>
        <begin position="950"/>
        <end position="978"/>
    </location>
</feature>
<dbReference type="OrthoDB" id="298344at2759"/>
<feature type="compositionally biased region" description="Low complexity" evidence="2">
    <location>
        <begin position="9"/>
        <end position="20"/>
    </location>
</feature>
<evidence type="ECO:0000256" key="2">
    <source>
        <dbReference type="SAM" id="MobiDB-lite"/>
    </source>
</evidence>
<evidence type="ECO:0008006" key="5">
    <source>
        <dbReference type="Google" id="ProtNLM"/>
    </source>
</evidence>
<feature type="compositionally biased region" description="Basic and acidic residues" evidence="2">
    <location>
        <begin position="553"/>
        <end position="564"/>
    </location>
</feature>
<keyword evidence="4" id="KW-1185">Reference proteome</keyword>
<name>A0A5C3E639_9BASI</name>
<feature type="region of interest" description="Disordered" evidence="2">
    <location>
        <begin position="479"/>
        <end position="660"/>
    </location>
</feature>
<reference evidence="3 4" key="1">
    <citation type="submission" date="2018-03" db="EMBL/GenBank/DDBJ databases">
        <authorList>
            <person name="Guldener U."/>
        </authorList>
    </citation>
    <scope>NUCLEOTIDE SEQUENCE [LARGE SCALE GENOMIC DNA]</scope>
    <source>
        <strain evidence="3 4">NBRC100155</strain>
    </source>
</reference>
<dbReference type="Proteomes" id="UP000324022">
    <property type="component" value="Unassembled WGS sequence"/>
</dbReference>
<feature type="region of interest" description="Disordered" evidence="2">
    <location>
        <begin position="237"/>
        <end position="308"/>
    </location>
</feature>
<feature type="compositionally biased region" description="Basic and acidic residues" evidence="2">
    <location>
        <begin position="59"/>
        <end position="75"/>
    </location>
</feature>
<feature type="compositionally biased region" description="Acidic residues" evidence="2">
    <location>
        <begin position="624"/>
        <end position="633"/>
    </location>
</feature>
<feature type="compositionally biased region" description="Low complexity" evidence="2">
    <location>
        <begin position="580"/>
        <end position="593"/>
    </location>
</feature>
<dbReference type="AlphaFoldDB" id="A0A5C3E639"/>
<dbReference type="EMBL" id="OOIN01000013">
    <property type="protein sequence ID" value="SPO26163.1"/>
    <property type="molecule type" value="Genomic_DNA"/>
</dbReference>
<evidence type="ECO:0000313" key="4">
    <source>
        <dbReference type="Proteomes" id="UP000324022"/>
    </source>
</evidence>
<evidence type="ECO:0000313" key="3">
    <source>
        <dbReference type="EMBL" id="SPO26163.1"/>
    </source>
</evidence>
<feature type="region of interest" description="Disordered" evidence="2">
    <location>
        <begin position="808"/>
        <end position="860"/>
    </location>
</feature>
<feature type="compositionally biased region" description="Polar residues" evidence="2">
    <location>
        <begin position="81"/>
        <end position="90"/>
    </location>
</feature>
<gene>
    <name evidence="3" type="ORF">UTRI_02439</name>
</gene>
<evidence type="ECO:0000256" key="1">
    <source>
        <dbReference type="SAM" id="Coils"/>
    </source>
</evidence>
<sequence length="991" mass="109592">MDDDDESLSELSDAAATSSSPANLAAKPQSKTKLAANGTPKPKARKSEPIPKSHSNGNVKHDEKEPSKSKPKVSDDGTPPKASSSRSTPISDVVRARTHVNCEGNPIKICHQHHQPCKGPLLECTFMRAPGKRCQGRYCFSSLKRFYDMDPETIVKSNRMMINPQEHCPPSETKYAWKCPRCRKKCACSTCRKAAGLEPLGKWVGGARQKKAVADAEAVDADADVDVDANANATADASISKANKGKAKAKNDNASERAGTSKSSAKAASSKGKAKERTIVEAVAAANKQATKPKAKASTAKHGPMQTQMSRTTASALLRHPTASLHPKRHSPRFFPPLPFARLYSNPSSHPHKPHLPSLRSSPPSYPRTTCAHQHRKGTTTKPFVKAITAYRTHGKSLQRGEPWSAATELLASLGLTRIPLPFVEHDIPVEVEAAAAQRSPSPPATRVTRARRAKENNQYETARQLSLLDSWEDDEFGGTASEAYDDDEDAMPSKRKRAPPKKSIYVYDDPSDDESMADPDDNARGRRARKPAQKEPAPEVRLTGRQQAIKLQQEEEAKQRKEEEDAANAENEARKRRASTAASSSSKGTISDASDDEEEREKRRAHTNGRSHKKRRRLTAGNSDDEAEPDAEDKDKNGASEDKDDLRTEQDQCELESPDLETKVSIIGALIDAAVMADGVAEELKTAAENIVAMERVQRASHADMEKENVEELAELNKRAPSIVSPEYQKWKAEKQQLEHDIAWRRQEARVIAELAIDTHALRTGSIGHDVDGREYWHLREYQERMPKFTEGRFAWCLVVLGPAFPMDPSQPKEEAKEVEKGEADVSMAEAAGNETKKDETEDDSGLTSLDGTSDNGQLEVEDVKLGLPTSLKAEEAANGASDEAASSRRICMGANNPLTIKTLIEYVTYRLEQVEYEENVGMQEREKEARLAREGPMEKVNIKEVVCDSQAKQMLKETQEERRKQTEQLVKRLNKSKEYFAWHREELAP</sequence>
<keyword evidence="1" id="KW-0175">Coiled coil</keyword>
<feature type="compositionally biased region" description="Low complexity" evidence="2">
    <location>
        <begin position="258"/>
        <end position="271"/>
    </location>
</feature>
<feature type="region of interest" description="Disordered" evidence="2">
    <location>
        <begin position="1"/>
        <end position="92"/>
    </location>
</feature>
<feature type="compositionally biased region" description="Basic residues" evidence="2">
    <location>
        <begin position="604"/>
        <end position="619"/>
    </location>
</feature>
<feature type="compositionally biased region" description="Polar residues" evidence="2">
    <location>
        <begin position="847"/>
        <end position="858"/>
    </location>
</feature>
<feature type="compositionally biased region" description="Acidic residues" evidence="2">
    <location>
        <begin position="510"/>
        <end position="521"/>
    </location>
</feature>